<proteinExistence type="predicted"/>
<reference evidence="3" key="1">
    <citation type="submission" date="2021-01" db="EMBL/GenBank/DDBJ databases">
        <authorList>
            <person name="Corre E."/>
            <person name="Pelletier E."/>
            <person name="Niang G."/>
            <person name="Scheremetjew M."/>
            <person name="Finn R."/>
            <person name="Kale V."/>
            <person name="Holt S."/>
            <person name="Cochrane G."/>
            <person name="Meng A."/>
            <person name="Brown T."/>
            <person name="Cohen L."/>
        </authorList>
    </citation>
    <scope>NUCLEOTIDE SEQUENCE</scope>
    <source>
        <strain evidence="3">NIES-2562</strain>
    </source>
</reference>
<name>A0A7S3G247_9EUKA</name>
<dbReference type="EMBL" id="HBIB01010236">
    <property type="protein sequence ID" value="CAE0244368.1"/>
    <property type="molecule type" value="Transcribed_RNA"/>
</dbReference>
<dbReference type="EMBL" id="HBIB01010240">
    <property type="protein sequence ID" value="CAE0244371.1"/>
    <property type="molecule type" value="Transcribed_RNA"/>
</dbReference>
<gene>
    <name evidence="2" type="ORF">PBIL07802_LOCUS6543</name>
    <name evidence="3" type="ORF">PBIL07802_LOCUS6545</name>
    <name evidence="4" type="ORF">PBIL07802_LOCUS6546</name>
</gene>
<accession>A0A7S3G247</accession>
<evidence type="ECO:0000256" key="1">
    <source>
        <dbReference type="SAM" id="MobiDB-lite"/>
    </source>
</evidence>
<dbReference type="AlphaFoldDB" id="A0A7S3G247"/>
<evidence type="ECO:0000313" key="2">
    <source>
        <dbReference type="EMBL" id="CAE0244368.1"/>
    </source>
</evidence>
<evidence type="ECO:0000313" key="3">
    <source>
        <dbReference type="EMBL" id="CAE0244370.1"/>
    </source>
</evidence>
<feature type="region of interest" description="Disordered" evidence="1">
    <location>
        <begin position="1"/>
        <end position="34"/>
    </location>
</feature>
<protein>
    <submittedName>
        <fullName evidence="3">Uncharacterized protein</fullName>
    </submittedName>
</protein>
<sequence>MSSRQQSSGAPKSFYSTNERPPWNGRNDITKNFIPAYDPQQDKHCTYSSTTAATTSPLAKNGHLTTTKAPTVAADWTLLCNEKDSHRRRQWPEYNPETAASVGRRWVGANLSKLHEYH</sequence>
<dbReference type="EMBL" id="HBIB01010239">
    <property type="protein sequence ID" value="CAE0244370.1"/>
    <property type="molecule type" value="Transcribed_RNA"/>
</dbReference>
<organism evidence="3">
    <name type="scientific">Palpitomonas bilix</name>
    <dbReference type="NCBI Taxonomy" id="652834"/>
    <lineage>
        <taxon>Eukaryota</taxon>
        <taxon>Eukaryota incertae sedis</taxon>
    </lineage>
</organism>
<evidence type="ECO:0000313" key="4">
    <source>
        <dbReference type="EMBL" id="CAE0244371.1"/>
    </source>
</evidence>
<feature type="compositionally biased region" description="Polar residues" evidence="1">
    <location>
        <begin position="1"/>
        <end position="19"/>
    </location>
</feature>